<comment type="caution">
    <text evidence="2">The sequence shown here is derived from an EMBL/GenBank/DDBJ whole genome shotgun (WGS) entry which is preliminary data.</text>
</comment>
<dbReference type="EMBL" id="BDDD01000040">
    <property type="protein sequence ID" value="GAV57715.1"/>
    <property type="molecule type" value="Genomic_DNA"/>
</dbReference>
<dbReference type="AlphaFoldDB" id="A0A1Q3AQ11"/>
<evidence type="ECO:0000313" key="3">
    <source>
        <dbReference type="Proteomes" id="UP000187406"/>
    </source>
</evidence>
<dbReference type="Proteomes" id="UP000187406">
    <property type="component" value="Unassembled WGS sequence"/>
</dbReference>
<feature type="region of interest" description="Disordered" evidence="1">
    <location>
        <begin position="157"/>
        <end position="198"/>
    </location>
</feature>
<proteinExistence type="predicted"/>
<evidence type="ECO:0000256" key="1">
    <source>
        <dbReference type="SAM" id="MobiDB-lite"/>
    </source>
</evidence>
<feature type="compositionally biased region" description="Polar residues" evidence="1">
    <location>
        <begin position="168"/>
        <end position="185"/>
    </location>
</feature>
<keyword evidence="3" id="KW-1185">Reference proteome</keyword>
<sequence length="198" mass="22247">MRRREEKRRKIHEAILNTLYPPPPSPPEEEVKTSNTLGDEFDVELISPDDYVKKSGSSQCDSEDEHETGPKNLTRAQRKRLRKKKLKQDAARRGNMIGPLLLATYCEDDNRDVGVVVGNESPVVRQNAAEGIHDATSDNKGVLSACTNENKLKQRRIAKRVAKEKSKSSSMDNCDQSQSLKSSNELDPDQNVKSCDRL</sequence>
<name>A0A1Q3AQ11_CEPFO</name>
<protein>
    <submittedName>
        <fullName evidence="2">Uncharacterized protein</fullName>
    </submittedName>
</protein>
<evidence type="ECO:0000313" key="2">
    <source>
        <dbReference type="EMBL" id="GAV57715.1"/>
    </source>
</evidence>
<organism evidence="2 3">
    <name type="scientific">Cephalotus follicularis</name>
    <name type="common">Albany pitcher plant</name>
    <dbReference type="NCBI Taxonomy" id="3775"/>
    <lineage>
        <taxon>Eukaryota</taxon>
        <taxon>Viridiplantae</taxon>
        <taxon>Streptophyta</taxon>
        <taxon>Embryophyta</taxon>
        <taxon>Tracheophyta</taxon>
        <taxon>Spermatophyta</taxon>
        <taxon>Magnoliopsida</taxon>
        <taxon>eudicotyledons</taxon>
        <taxon>Gunneridae</taxon>
        <taxon>Pentapetalae</taxon>
        <taxon>rosids</taxon>
        <taxon>fabids</taxon>
        <taxon>Oxalidales</taxon>
        <taxon>Cephalotaceae</taxon>
        <taxon>Cephalotus</taxon>
    </lineage>
</organism>
<feature type="compositionally biased region" description="Basic residues" evidence="1">
    <location>
        <begin position="1"/>
        <end position="11"/>
    </location>
</feature>
<dbReference type="FunCoup" id="A0A1Q3AQ11">
    <property type="interactions" value="45"/>
</dbReference>
<accession>A0A1Q3AQ11</accession>
<reference evidence="3" key="1">
    <citation type="submission" date="2016-04" db="EMBL/GenBank/DDBJ databases">
        <title>Cephalotus genome sequencing.</title>
        <authorList>
            <person name="Fukushima K."/>
            <person name="Hasebe M."/>
            <person name="Fang X."/>
        </authorList>
    </citation>
    <scope>NUCLEOTIDE SEQUENCE [LARGE SCALE GENOMIC DNA]</scope>
    <source>
        <strain evidence="3">cv. St1</strain>
    </source>
</reference>
<feature type="compositionally biased region" description="Basic residues" evidence="1">
    <location>
        <begin position="76"/>
        <end position="86"/>
    </location>
</feature>
<gene>
    <name evidence="2" type="ORF">CFOL_v3_01251</name>
</gene>
<dbReference type="OrthoDB" id="763372at2759"/>
<feature type="region of interest" description="Disordered" evidence="1">
    <location>
        <begin position="1"/>
        <end position="94"/>
    </location>
</feature>
<dbReference type="InParanoid" id="A0A1Q3AQ11"/>